<keyword evidence="3" id="KW-1185">Reference proteome</keyword>
<dbReference type="KEGG" id="aqu:105316879"/>
<dbReference type="InterPro" id="IPR028118">
    <property type="entry name" value="Chibby_fam"/>
</dbReference>
<dbReference type="Pfam" id="PF14645">
    <property type="entry name" value="Chibby"/>
    <property type="match status" value="1"/>
</dbReference>
<reference evidence="3" key="1">
    <citation type="journal article" date="2010" name="Nature">
        <title>The Amphimedon queenslandica genome and the evolution of animal complexity.</title>
        <authorList>
            <person name="Srivastava M."/>
            <person name="Simakov O."/>
            <person name="Chapman J."/>
            <person name="Fahey B."/>
            <person name="Gauthier M.E."/>
            <person name="Mitros T."/>
            <person name="Richards G.S."/>
            <person name="Conaco C."/>
            <person name="Dacre M."/>
            <person name="Hellsten U."/>
            <person name="Larroux C."/>
            <person name="Putnam N.H."/>
            <person name="Stanke M."/>
            <person name="Adamska M."/>
            <person name="Darling A."/>
            <person name="Degnan S.M."/>
            <person name="Oakley T.H."/>
            <person name="Plachetzki D.C."/>
            <person name="Zhai Y."/>
            <person name="Adamski M."/>
            <person name="Calcino A."/>
            <person name="Cummins S.F."/>
            <person name="Goodstein D.M."/>
            <person name="Harris C."/>
            <person name="Jackson D.J."/>
            <person name="Leys S.P."/>
            <person name="Shu S."/>
            <person name="Woodcroft B.J."/>
            <person name="Vervoort M."/>
            <person name="Kosik K.S."/>
            <person name="Manning G."/>
            <person name="Degnan B.M."/>
            <person name="Rokhsar D.S."/>
        </authorList>
    </citation>
    <scope>NUCLEOTIDE SEQUENCE [LARGE SCALE GENOMIC DNA]</scope>
</reference>
<accession>A0A1X7VEL8</accession>
<protein>
    <recommendedName>
        <fullName evidence="4">Chibby homolog 1</fullName>
    </recommendedName>
</protein>
<evidence type="ECO:0000256" key="1">
    <source>
        <dbReference type="SAM" id="Coils"/>
    </source>
</evidence>
<keyword evidence="1" id="KW-0175">Coiled coil</keyword>
<dbReference type="EnsemblMetazoa" id="Aqu2.1.38476_001">
    <property type="protein sequence ID" value="Aqu2.1.38476_001"/>
    <property type="gene ID" value="Aqu2.1.38476"/>
</dbReference>
<organism evidence="2">
    <name type="scientific">Amphimedon queenslandica</name>
    <name type="common">Sponge</name>
    <dbReference type="NCBI Taxonomy" id="400682"/>
    <lineage>
        <taxon>Eukaryota</taxon>
        <taxon>Metazoa</taxon>
        <taxon>Porifera</taxon>
        <taxon>Demospongiae</taxon>
        <taxon>Heteroscleromorpha</taxon>
        <taxon>Haplosclerida</taxon>
        <taxon>Niphatidae</taxon>
        <taxon>Amphimedon</taxon>
    </lineage>
</organism>
<dbReference type="OrthoDB" id="2145765at2759"/>
<evidence type="ECO:0000313" key="3">
    <source>
        <dbReference type="Proteomes" id="UP000007879"/>
    </source>
</evidence>
<sequence>MPLFSRSGFKSGKKPVKRKSFSIGNLSSLDETTYSINDLKLDSAGPLTMRLSGQELVFTKGQWVLVPKDGSTPGSATGIVEASQQLQKENKRLLEENNLLKYKTELLLDMLALSNADNFNLKEEIESLKKVKKKTKKKQ</sequence>
<feature type="coiled-coil region" evidence="1">
    <location>
        <begin position="79"/>
        <end position="138"/>
    </location>
</feature>
<dbReference type="EnsemblMetazoa" id="XM_011412136.2">
    <property type="protein sequence ID" value="XP_011410438.1"/>
    <property type="gene ID" value="LOC105316879"/>
</dbReference>
<dbReference type="AlphaFoldDB" id="A0A1X7VEL8"/>
<evidence type="ECO:0000313" key="2">
    <source>
        <dbReference type="EnsemblMetazoa" id="Aqu2.1.38476_001"/>
    </source>
</evidence>
<proteinExistence type="predicted"/>
<dbReference type="Proteomes" id="UP000007879">
    <property type="component" value="Unassembled WGS sequence"/>
</dbReference>
<evidence type="ECO:0008006" key="4">
    <source>
        <dbReference type="Google" id="ProtNLM"/>
    </source>
</evidence>
<name>A0A1X7VEL8_AMPQE</name>
<reference evidence="2" key="2">
    <citation type="submission" date="2017-05" db="UniProtKB">
        <authorList>
            <consortium name="EnsemblMetazoa"/>
        </authorList>
    </citation>
    <scope>IDENTIFICATION</scope>
</reference>
<dbReference type="OMA" id="IWMHSAR"/>
<dbReference type="STRING" id="400682.A0A1X7VEL8"/>
<gene>
    <name evidence="2" type="primary">105316879</name>
</gene>
<dbReference type="InParanoid" id="A0A1X7VEL8"/>